<dbReference type="CDD" id="cd00093">
    <property type="entry name" value="HTH_XRE"/>
    <property type="match status" value="1"/>
</dbReference>
<dbReference type="Proteomes" id="UP000000935">
    <property type="component" value="Plasmid pBM500"/>
</dbReference>
<dbReference type="PANTHER" id="PTHR46558:SF3">
    <property type="entry name" value="TRANSCRIPTIONAL REGULATOR"/>
    <property type="match status" value="1"/>
</dbReference>
<evidence type="ECO:0000313" key="4">
    <source>
        <dbReference type="Proteomes" id="UP000000935"/>
    </source>
</evidence>
<reference evidence="3 4" key="1">
    <citation type="journal article" date="2011" name="J. Bacteriol.">
        <title>Genome sequences of the biotechnologically important Bacillus megaterium strains QM B1551 and DSM319.</title>
        <authorList>
            <person name="Eppinger M."/>
            <person name="Bunk B."/>
            <person name="Johns M.A."/>
            <person name="Edirisinghe J.N."/>
            <person name="Kutumbaka K.K."/>
            <person name="Koenig S.S."/>
            <person name="Huot Creasy H."/>
            <person name="Rosovitz M.J."/>
            <person name="Riley D.R."/>
            <person name="Daugherty S."/>
            <person name="Martin M."/>
            <person name="Elbourne L.D."/>
            <person name="Paulsen I."/>
            <person name="Biedendieck R."/>
            <person name="Braun C."/>
            <person name="Grayburn S."/>
            <person name="Dhingra S."/>
            <person name="Lukyanchuk V."/>
            <person name="Ball B."/>
            <person name="Ul-Qamar R."/>
            <person name="Seibel J."/>
            <person name="Bremer E."/>
            <person name="Jahn D."/>
            <person name="Ravel J."/>
            <person name="Vary P.S."/>
        </authorList>
    </citation>
    <scope>NUCLEOTIDE SEQUENCE [LARGE SCALE GENOMIC DNA]</scope>
    <source>
        <strain evidence="4">ATCC 12872 / QMB1551</strain>
        <plasmid evidence="3">pBM500</plasmid>
    </source>
</reference>
<proteinExistence type="predicted"/>
<dbReference type="InterPro" id="IPR010982">
    <property type="entry name" value="Lambda_DNA-bd_dom_sf"/>
</dbReference>
<dbReference type="KEGG" id="bmq:BMQ_pBM50070"/>
<dbReference type="PANTHER" id="PTHR46558">
    <property type="entry name" value="TRACRIPTIONAL REGULATORY PROTEIN-RELATED-RELATED"/>
    <property type="match status" value="1"/>
</dbReference>
<keyword evidence="4" id="KW-1185">Reference proteome</keyword>
<feature type="domain" description="HTH cro/C1-type" evidence="2">
    <location>
        <begin position="17"/>
        <end position="71"/>
    </location>
</feature>
<dbReference type="SMART" id="SM00530">
    <property type="entry name" value="HTH_XRE"/>
    <property type="match status" value="1"/>
</dbReference>
<dbReference type="EMBL" id="CP001988">
    <property type="protein sequence ID" value="ADE72409.1"/>
    <property type="molecule type" value="Genomic_DNA"/>
</dbReference>
<sequence length="80" mass="9471">MLQLNYGRNWCILKNNVKTFRVQADLTQHQLAEKVGVTRQTISLIEKGKYNPTLKLCLEICYVVNRTLDEIFWIDQEENK</sequence>
<dbReference type="HOGENOM" id="CLU_066192_44_4_9"/>
<protein>
    <submittedName>
        <fullName evidence="3">Helix-turn-helix domain protein</fullName>
    </submittedName>
</protein>
<gene>
    <name evidence="3" type="ordered locus">BMQ_pBM50070</name>
</gene>
<accession>D5E3N4</accession>
<evidence type="ECO:0000256" key="1">
    <source>
        <dbReference type="ARBA" id="ARBA00023125"/>
    </source>
</evidence>
<dbReference type="PROSITE" id="PS50943">
    <property type="entry name" value="HTH_CROC1"/>
    <property type="match status" value="1"/>
</dbReference>
<geneLocation type="plasmid" evidence="3 4">
    <name>pBM500</name>
</geneLocation>
<dbReference type="InterPro" id="IPR001387">
    <property type="entry name" value="Cro/C1-type_HTH"/>
</dbReference>
<evidence type="ECO:0000259" key="2">
    <source>
        <dbReference type="PROSITE" id="PS50943"/>
    </source>
</evidence>
<keyword evidence="1" id="KW-0238">DNA-binding</keyword>
<dbReference type="AlphaFoldDB" id="D5E3N4"/>
<dbReference type="SUPFAM" id="SSF47413">
    <property type="entry name" value="lambda repressor-like DNA-binding domains"/>
    <property type="match status" value="1"/>
</dbReference>
<dbReference type="GO" id="GO:0003677">
    <property type="term" value="F:DNA binding"/>
    <property type="evidence" value="ECO:0007669"/>
    <property type="project" value="UniProtKB-KW"/>
</dbReference>
<dbReference type="Pfam" id="PF01381">
    <property type="entry name" value="HTH_3"/>
    <property type="match status" value="1"/>
</dbReference>
<organism evidence="3 4">
    <name type="scientific">Priestia megaterium (strain ATCC 12872 / QMB1551)</name>
    <name type="common">Bacillus megaterium</name>
    <dbReference type="NCBI Taxonomy" id="545693"/>
    <lineage>
        <taxon>Bacteria</taxon>
        <taxon>Bacillati</taxon>
        <taxon>Bacillota</taxon>
        <taxon>Bacilli</taxon>
        <taxon>Bacillales</taxon>
        <taxon>Bacillaceae</taxon>
        <taxon>Priestia</taxon>
    </lineage>
</organism>
<name>D5E3N4_PRIM1</name>
<keyword evidence="3" id="KW-0614">Plasmid</keyword>
<dbReference type="Gene3D" id="1.10.260.40">
    <property type="entry name" value="lambda repressor-like DNA-binding domains"/>
    <property type="match status" value="1"/>
</dbReference>
<evidence type="ECO:0000313" key="3">
    <source>
        <dbReference type="EMBL" id="ADE72409.1"/>
    </source>
</evidence>